<protein>
    <submittedName>
        <fullName evidence="1">Uncharacterized protein</fullName>
    </submittedName>
</protein>
<accession>A0ABN9DYZ2</accession>
<name>A0ABN9DYZ2_9NEOB</name>
<dbReference type="EMBL" id="CATNWA010014949">
    <property type="protein sequence ID" value="CAI9577835.1"/>
    <property type="molecule type" value="Genomic_DNA"/>
</dbReference>
<feature type="non-terminal residue" evidence="1">
    <location>
        <position position="72"/>
    </location>
</feature>
<comment type="caution">
    <text evidence="1">The sequence shown here is derived from an EMBL/GenBank/DDBJ whole genome shotgun (WGS) entry which is preliminary data.</text>
</comment>
<evidence type="ECO:0000313" key="2">
    <source>
        <dbReference type="Proteomes" id="UP001162483"/>
    </source>
</evidence>
<dbReference type="Proteomes" id="UP001162483">
    <property type="component" value="Unassembled WGS sequence"/>
</dbReference>
<proteinExistence type="predicted"/>
<evidence type="ECO:0000313" key="1">
    <source>
        <dbReference type="EMBL" id="CAI9577835.1"/>
    </source>
</evidence>
<reference evidence="1" key="1">
    <citation type="submission" date="2023-05" db="EMBL/GenBank/DDBJ databases">
        <authorList>
            <person name="Stuckert A."/>
        </authorList>
    </citation>
    <scope>NUCLEOTIDE SEQUENCE</scope>
</reference>
<gene>
    <name evidence="1" type="ORF">SPARVUS_LOCUS8781435</name>
</gene>
<sequence>MLREHTWAHNVERGILMGTCDGKGHSDGAYDVTEHIWGNIIERGTLSVRGHSDRNTSVRWHCDGAANVREHT</sequence>
<organism evidence="1 2">
    <name type="scientific">Staurois parvus</name>
    <dbReference type="NCBI Taxonomy" id="386267"/>
    <lineage>
        <taxon>Eukaryota</taxon>
        <taxon>Metazoa</taxon>
        <taxon>Chordata</taxon>
        <taxon>Craniata</taxon>
        <taxon>Vertebrata</taxon>
        <taxon>Euteleostomi</taxon>
        <taxon>Amphibia</taxon>
        <taxon>Batrachia</taxon>
        <taxon>Anura</taxon>
        <taxon>Neobatrachia</taxon>
        <taxon>Ranoidea</taxon>
        <taxon>Ranidae</taxon>
        <taxon>Staurois</taxon>
    </lineage>
</organism>
<keyword evidence="2" id="KW-1185">Reference proteome</keyword>